<feature type="compositionally biased region" description="Low complexity" evidence="1">
    <location>
        <begin position="1146"/>
        <end position="1173"/>
    </location>
</feature>
<dbReference type="SUPFAM" id="SSF48371">
    <property type="entry name" value="ARM repeat"/>
    <property type="match status" value="1"/>
</dbReference>
<dbReference type="GO" id="GO:0000793">
    <property type="term" value="C:condensed chromosome"/>
    <property type="evidence" value="ECO:0000318"/>
    <property type="project" value="GO_Central"/>
</dbReference>
<reference evidence="2 3" key="1">
    <citation type="journal article" date="2007" name="Science">
        <title>The Chlamydomonas genome reveals the evolution of key animal and plant functions.</title>
        <authorList>
            <person name="Merchant S.S."/>
            <person name="Prochnik S.E."/>
            <person name="Vallon O."/>
            <person name="Harris E.H."/>
            <person name="Karpowicz S.J."/>
            <person name="Witman G.B."/>
            <person name="Terry A."/>
            <person name="Salamov A."/>
            <person name="Fritz-Laylin L.K."/>
            <person name="Marechal-Drouard L."/>
            <person name="Marshall W.F."/>
            <person name="Qu L.H."/>
            <person name="Nelson D.R."/>
            <person name="Sanderfoot A.A."/>
            <person name="Spalding M.H."/>
            <person name="Kapitonov V.V."/>
            <person name="Ren Q."/>
            <person name="Ferris P."/>
            <person name="Lindquist E."/>
            <person name="Shapiro H."/>
            <person name="Lucas S.M."/>
            <person name="Grimwood J."/>
            <person name="Schmutz J."/>
            <person name="Cardol P."/>
            <person name="Cerutti H."/>
            <person name="Chanfreau G."/>
            <person name="Chen C.L."/>
            <person name="Cognat V."/>
            <person name="Croft M.T."/>
            <person name="Dent R."/>
            <person name="Dutcher S."/>
            <person name="Fernandez E."/>
            <person name="Fukuzawa H."/>
            <person name="Gonzalez-Ballester D."/>
            <person name="Gonzalez-Halphen D."/>
            <person name="Hallmann A."/>
            <person name="Hanikenne M."/>
            <person name="Hippler M."/>
            <person name="Inwood W."/>
            <person name="Jabbari K."/>
            <person name="Kalanon M."/>
            <person name="Kuras R."/>
            <person name="Lefebvre P.A."/>
            <person name="Lemaire S.D."/>
            <person name="Lobanov A.V."/>
            <person name="Lohr M."/>
            <person name="Manuell A."/>
            <person name="Meier I."/>
            <person name="Mets L."/>
            <person name="Mittag M."/>
            <person name="Mittelmeier T."/>
            <person name="Moroney J.V."/>
            <person name="Moseley J."/>
            <person name="Napoli C."/>
            <person name="Nedelcu A.M."/>
            <person name="Niyogi K."/>
            <person name="Novoselov S.V."/>
            <person name="Paulsen I.T."/>
            <person name="Pazour G."/>
            <person name="Purton S."/>
            <person name="Ral J.P."/>
            <person name="Riano-Pachon D.M."/>
            <person name="Riekhof W."/>
            <person name="Rymarquis L."/>
            <person name="Schroda M."/>
            <person name="Stern D."/>
            <person name="Umen J."/>
            <person name="Willows R."/>
            <person name="Wilson N."/>
            <person name="Zimmer S.L."/>
            <person name="Allmer J."/>
            <person name="Balk J."/>
            <person name="Bisova K."/>
            <person name="Chen C.J."/>
            <person name="Elias M."/>
            <person name="Gendler K."/>
            <person name="Hauser C."/>
            <person name="Lamb M.R."/>
            <person name="Ledford H."/>
            <person name="Long J.C."/>
            <person name="Minagawa J."/>
            <person name="Page M.D."/>
            <person name="Pan J."/>
            <person name="Pootakham W."/>
            <person name="Roje S."/>
            <person name="Rose A."/>
            <person name="Stahlberg E."/>
            <person name="Terauchi A.M."/>
            <person name="Yang P."/>
            <person name="Ball S."/>
            <person name="Bowler C."/>
            <person name="Dieckmann C.L."/>
            <person name="Gladyshev V.N."/>
            <person name="Green P."/>
            <person name="Jorgensen R."/>
            <person name="Mayfield S."/>
            <person name="Mueller-Roeber B."/>
            <person name="Rajamani S."/>
            <person name="Sayre R.T."/>
            <person name="Brokstein P."/>
            <person name="Dubchak I."/>
            <person name="Goodstein D."/>
            <person name="Hornick L."/>
            <person name="Huang Y.W."/>
            <person name="Jhaveri J."/>
            <person name="Luo Y."/>
            <person name="Martinez D."/>
            <person name="Ngau W.C."/>
            <person name="Otillar B."/>
            <person name="Poliakov A."/>
            <person name="Porter A."/>
            <person name="Szajkowski L."/>
            <person name="Werner G."/>
            <person name="Zhou K."/>
            <person name="Grigoriev I.V."/>
            <person name="Rokhsar D.S."/>
            <person name="Grossman A.R."/>
        </authorList>
    </citation>
    <scope>NUCLEOTIDE SEQUENCE [LARGE SCALE GENOMIC DNA]</scope>
    <source>
        <strain evidence="3">CC-503</strain>
    </source>
</reference>
<accession>A0A2K3DGL9</accession>
<keyword evidence="3" id="KW-1185">Reference proteome</keyword>
<feature type="region of interest" description="Disordered" evidence="1">
    <location>
        <begin position="905"/>
        <end position="939"/>
    </location>
</feature>
<feature type="region of interest" description="Disordered" evidence="1">
    <location>
        <begin position="518"/>
        <end position="555"/>
    </location>
</feature>
<dbReference type="KEGG" id="cre:CHLRE_08g362500v5"/>
<feature type="compositionally biased region" description="Acidic residues" evidence="1">
    <location>
        <begin position="1185"/>
        <end position="1199"/>
    </location>
</feature>
<evidence type="ECO:0000256" key="1">
    <source>
        <dbReference type="SAM" id="MobiDB-lite"/>
    </source>
</evidence>
<dbReference type="Gramene" id="PNW79675">
    <property type="protein sequence ID" value="PNW79675"/>
    <property type="gene ID" value="CHLRE_08g362500v5"/>
</dbReference>
<dbReference type="Proteomes" id="UP000006906">
    <property type="component" value="Chromosome 8"/>
</dbReference>
<dbReference type="STRING" id="3055.A0A2K3DGL9"/>
<dbReference type="OrthoDB" id="538646at2759"/>
<feature type="compositionally biased region" description="Acidic residues" evidence="1">
    <location>
        <begin position="536"/>
        <end position="552"/>
    </location>
</feature>
<feature type="region of interest" description="Disordered" evidence="1">
    <location>
        <begin position="614"/>
        <end position="637"/>
    </location>
</feature>
<dbReference type="GO" id="GO:0000796">
    <property type="term" value="C:condensin complex"/>
    <property type="evidence" value="ECO:0007669"/>
    <property type="project" value="InterPro"/>
</dbReference>
<protein>
    <recommendedName>
        <fullName evidence="4">Nuclear condensin complex subunit 3 C-terminal domain-containing protein</fullName>
    </recommendedName>
</protein>
<dbReference type="GO" id="GO:0007076">
    <property type="term" value="P:mitotic chromosome condensation"/>
    <property type="evidence" value="ECO:0000318"/>
    <property type="project" value="GO_Central"/>
</dbReference>
<dbReference type="InParanoid" id="A0A2K3DGL9"/>
<evidence type="ECO:0000313" key="3">
    <source>
        <dbReference type="Proteomes" id="UP000006906"/>
    </source>
</evidence>
<proteinExistence type="predicted"/>
<name>A0A2K3DGL9_CHLRE</name>
<dbReference type="InterPro" id="IPR027165">
    <property type="entry name" value="CND3"/>
</dbReference>
<evidence type="ECO:0008006" key="4">
    <source>
        <dbReference type="Google" id="ProtNLM"/>
    </source>
</evidence>
<dbReference type="OMA" id="QCICIAC"/>
<feature type="compositionally biased region" description="Polar residues" evidence="1">
    <location>
        <begin position="1120"/>
        <end position="1133"/>
    </location>
</feature>
<dbReference type="GeneID" id="5721599"/>
<feature type="region of interest" description="Disordered" evidence="1">
    <location>
        <begin position="970"/>
        <end position="1000"/>
    </location>
</feature>
<gene>
    <name evidence="2" type="ORF">CHLRE_08g362500v5</name>
</gene>
<dbReference type="EMBL" id="CM008969">
    <property type="protein sequence ID" value="PNW79675.1"/>
    <property type="molecule type" value="Genomic_DNA"/>
</dbReference>
<feature type="compositionally biased region" description="Low complexity" evidence="1">
    <location>
        <begin position="518"/>
        <end position="527"/>
    </location>
</feature>
<dbReference type="ExpressionAtlas" id="A0A2K3DGL9">
    <property type="expression patterns" value="baseline and differential"/>
</dbReference>
<feature type="compositionally biased region" description="Low complexity" evidence="1">
    <location>
        <begin position="926"/>
        <end position="939"/>
    </location>
</feature>
<dbReference type="PANTHER" id="PTHR14418">
    <property type="entry name" value="CONDENSIN COMPLEX SUBUNIT 3-RELATED"/>
    <property type="match status" value="1"/>
</dbReference>
<feature type="compositionally biased region" description="Polar residues" evidence="1">
    <location>
        <begin position="621"/>
        <end position="630"/>
    </location>
</feature>
<evidence type="ECO:0000313" key="2">
    <source>
        <dbReference type="EMBL" id="PNW79675.1"/>
    </source>
</evidence>
<organism evidence="2 3">
    <name type="scientific">Chlamydomonas reinhardtii</name>
    <name type="common">Chlamydomonas smithii</name>
    <dbReference type="NCBI Taxonomy" id="3055"/>
    <lineage>
        <taxon>Eukaryota</taxon>
        <taxon>Viridiplantae</taxon>
        <taxon>Chlorophyta</taxon>
        <taxon>core chlorophytes</taxon>
        <taxon>Chlorophyceae</taxon>
        <taxon>CS clade</taxon>
        <taxon>Chlamydomonadales</taxon>
        <taxon>Chlamydomonadaceae</taxon>
        <taxon>Chlamydomonas</taxon>
    </lineage>
</organism>
<feature type="compositionally biased region" description="Acidic residues" evidence="1">
    <location>
        <begin position="905"/>
        <end position="916"/>
    </location>
</feature>
<dbReference type="PaxDb" id="3055-EDP00964"/>
<feature type="compositionally biased region" description="Low complexity" evidence="1">
    <location>
        <begin position="1225"/>
        <end position="1252"/>
    </location>
</feature>
<dbReference type="InterPro" id="IPR016024">
    <property type="entry name" value="ARM-type_fold"/>
</dbReference>
<sequence>MPRAPAQVAGRAVEVVSQLLQRLAGSLRLPAAHNRIRCMELILAVLRGLPGDVELDEESAKTAVKHLQEHLNDKDAKARELAVVALCKLVTIQEDVPVAEHAPFKAIIDLLEVETNKEVRAAVVSRLPLDGSSLPLLLARGGGDDTALVGQQLYLRLRQDLALASPEEDEGQVGSGRVAASPQMRRELLWTGLQEGRLEVRKAAQELLGKWFVEDAAGDVTRLVAALGPQESPELCDLVLDQLAQLQHWQPQAWLQAAADAADPGASPRALAAAAVPAAAASAIPAALTPARAYVWLHACRQVDQLVRSSGQAAATRMAASAAQAEASAGAQAEAALDAFLPSAADMAQLCLRVAQAGPAHRYVASVLLQLSALPAFNWVDAASRAVAVEVLQQLIAAPAVSMMADETSGSNGSGNGRLPPLGCGGGGHWEDAVLTLATAVLGGGGSGGGALVEACLPLILSLAEQLSVNQETADTEAPEGAMLQVLGYLRLLMVRAGASVSPAASAPLPPGIYAAGTGNEAAAGTDQAGGGPGDGDGDQGEEEEEEEEEEEVERRISLEQAVRKLAGHAGRHASPAVRAAAVRCHVVLALRDGGLERALPAALSVMAPLLPLPGARDSRNSSGGASAAQSRKEAEWQQLPRRAAVQGLVDLSLLWGEPVVTAALRRAVAAAAGAAQVAAVTERMAAVGVMAVDGVDGGAATAMAPTEEGAQPAVPPPQAAVGVVQILLQLTEGLVRKLQGYDDYAEAAGPAADALLGCARLAAQWGSQQRLAAYSRQHQARGAGFSATAAELAELLLVRLQLARVSPALEQQPQLLAVVHMALGSVRELAAQPNAGGAAYRQLLAAAFLPAARCAMALPPPPGAAATAKCAAPELMEGMARELGAASAAAADAAAAQLPDIDEDAEDENEAEDDDVGSRPDGGVRQQPHQHSQRQQRLAEVAAAAAQLGKMVLEELALVAIERDEAAGAGSEADASQGGGGSKRAGTSRRRRSPLDTHGDKAAQAYTEELCKLPSLLLPAPVLMAVGGDDLAALGFLGRRAVRFAETELRPDKVVTEAALRKLRDLVEDVENTRQERAGSAALTEEDAAPLLEALLARLAVLPSQAQVTAEVEADETWDLTSGSGGDQAQQPAGSSRRSGGGSGSRATKSTSTAATGRATRATRSKAAATGGRTRRNDLRPVREDDDEEDEDDGDEGGDAASAGDDSSDDGDAVDVVRKRGKAAEAAAGSKARGAAAAKPSSSQTSAAAPAGERRSSRAAAAKAAEKMQVLKDNDKVAARLVRLSQGEAR</sequence>
<feature type="region of interest" description="Disordered" evidence="1">
    <location>
        <begin position="1120"/>
        <end position="1266"/>
    </location>
</feature>
<dbReference type="PANTHER" id="PTHR14418:SF5">
    <property type="entry name" value="CONDENSIN COMPLEX SUBUNIT 3"/>
    <property type="match status" value="1"/>
</dbReference>
<dbReference type="RefSeq" id="XP_001696015.2">
    <property type="nucleotide sequence ID" value="XM_001695963.2"/>
</dbReference>